<evidence type="ECO:0000256" key="4">
    <source>
        <dbReference type="ARBA" id="ARBA00022496"/>
    </source>
</evidence>
<evidence type="ECO:0000256" key="11">
    <source>
        <dbReference type="PROSITE-ProRule" id="PRU01360"/>
    </source>
</evidence>
<keyword evidence="10 11" id="KW-0998">Cell outer membrane</keyword>
<reference evidence="16 17" key="1">
    <citation type="submission" date="2019-03" db="EMBL/GenBank/DDBJ databases">
        <title>Genomic Encyclopedia of Type Strains, Phase III (KMG-III): the genomes of soil and plant-associated and newly described type strains.</title>
        <authorList>
            <person name="Whitman W."/>
        </authorList>
    </citation>
    <scope>NUCLEOTIDE SEQUENCE [LARGE SCALE GENOMIC DNA]</scope>
    <source>
        <strain evidence="16 17">CECT 7378</strain>
    </source>
</reference>
<dbReference type="Pfam" id="PF07715">
    <property type="entry name" value="Plug"/>
    <property type="match status" value="1"/>
</dbReference>
<evidence type="ECO:0000256" key="12">
    <source>
        <dbReference type="PROSITE-ProRule" id="PRU10143"/>
    </source>
</evidence>
<comment type="subcellular location">
    <subcellularLocation>
        <location evidence="1 11">Cell outer membrane</location>
        <topology evidence="1 11">Multi-pass membrane protein</topology>
    </subcellularLocation>
</comment>
<dbReference type="Gene3D" id="2.40.170.20">
    <property type="entry name" value="TonB-dependent receptor, beta-barrel domain"/>
    <property type="match status" value="1"/>
</dbReference>
<dbReference type="PROSITE" id="PS00430">
    <property type="entry name" value="TONB_DEPENDENT_REC_1"/>
    <property type="match status" value="1"/>
</dbReference>
<comment type="caution">
    <text evidence="16">The sequence shown here is derived from an EMBL/GenBank/DDBJ whole genome shotgun (WGS) entry which is preliminary data.</text>
</comment>
<dbReference type="PROSITE" id="PS52016">
    <property type="entry name" value="TONB_DEPENDENT_REC_3"/>
    <property type="match status" value="1"/>
</dbReference>
<dbReference type="Pfam" id="PF00593">
    <property type="entry name" value="TonB_dep_Rec_b-barrel"/>
    <property type="match status" value="1"/>
</dbReference>
<dbReference type="PANTHER" id="PTHR32552">
    <property type="entry name" value="FERRICHROME IRON RECEPTOR-RELATED"/>
    <property type="match status" value="1"/>
</dbReference>
<evidence type="ECO:0000259" key="15">
    <source>
        <dbReference type="Pfam" id="PF07715"/>
    </source>
</evidence>
<dbReference type="PANTHER" id="PTHR32552:SF81">
    <property type="entry name" value="TONB-DEPENDENT OUTER MEMBRANE RECEPTOR"/>
    <property type="match status" value="1"/>
</dbReference>
<evidence type="ECO:0000313" key="17">
    <source>
        <dbReference type="Proteomes" id="UP000294656"/>
    </source>
</evidence>
<gene>
    <name evidence="16" type="ORF">DFP79_0481</name>
</gene>
<dbReference type="InterPro" id="IPR010916">
    <property type="entry name" value="TonB_box_CS"/>
</dbReference>
<keyword evidence="2 11" id="KW-0813">Transport</keyword>
<proteinExistence type="inferred from homology"/>
<keyword evidence="16" id="KW-0675">Receptor</keyword>
<sequence length="689" mass="75072">MALENKPRRAYIPSSLSLVALSVISINSMIISSTAQAEEIALDTLVVTGEKIDKNLKDTATAVTVIQGHEIENGDAKTVNDVVTAAPNVVTAGFGTVNIRGINGSGATTGYYATVSGSRQRINTSVDGVPDAFTGYNFIGSGVWDLQQIEVLRGPQSTSQGENSIGGAIVVKSNDPTFYPESAVRLGIETYENGNLMKNLAVMNSGSITDDLAYRIAADGTDGKGFLSYDGETSSVPVDPEASDTLNIRGKLLWKPTSDEDFTVKLTANHRKANGSYLNWANWSNGTGNEDETFTLNNATYDNTRIQDSETNNLSLEVSYPLSNALTNISTISKNSQKNRFDQYPQEETYTFKDENSIFESKLVFNTSSSSLSGVVGIMAADRKNTLDNEDTKGKTTEERMGVYTNASYQLTEKLAIDAGGRFQHEEQTRYYENNGTTNIDTKMTDDVFLPKIGATYDITSQTNVGLSARKGYNSGGIGYDDGWRSGIGQAFDPETYEYDSETVHAYELSTKTHLEDGSSVRVALFYNKYADYQALSESRIRNVSSAHTAGIEVEAIQRINDQLDIRQSIGYLESEIDENDTYEGNELSNAPNWNASIGFTTLIGENWTISGDATYVGESYSDLSNTEDYTVGNYTLLDTSVDYEIGDFTISGYVKNLTDEDVVYIINGGSRAAVGQSRTVGLSATYRM</sequence>
<evidence type="ECO:0000259" key="14">
    <source>
        <dbReference type="Pfam" id="PF00593"/>
    </source>
</evidence>
<dbReference type="InterPro" id="IPR000531">
    <property type="entry name" value="Beta-barrel_TonB"/>
</dbReference>
<keyword evidence="7" id="KW-0406">Ion transport</keyword>
<evidence type="ECO:0000256" key="3">
    <source>
        <dbReference type="ARBA" id="ARBA00022452"/>
    </source>
</evidence>
<name>A0A4R6MCV7_9GAMM</name>
<evidence type="ECO:0000256" key="7">
    <source>
        <dbReference type="ARBA" id="ARBA00023065"/>
    </source>
</evidence>
<evidence type="ECO:0000256" key="2">
    <source>
        <dbReference type="ARBA" id="ARBA00022448"/>
    </source>
</evidence>
<keyword evidence="6" id="KW-0408">Iron</keyword>
<organism evidence="16 17">
    <name type="scientific">Marinomonas balearica</name>
    <dbReference type="NCBI Taxonomy" id="491947"/>
    <lineage>
        <taxon>Bacteria</taxon>
        <taxon>Pseudomonadati</taxon>
        <taxon>Pseudomonadota</taxon>
        <taxon>Gammaproteobacteria</taxon>
        <taxon>Oceanospirillales</taxon>
        <taxon>Oceanospirillaceae</taxon>
        <taxon>Marinomonas</taxon>
    </lineage>
</organism>
<dbReference type="InterPro" id="IPR012910">
    <property type="entry name" value="Plug_dom"/>
</dbReference>
<keyword evidence="3 11" id="KW-1134">Transmembrane beta strand</keyword>
<evidence type="ECO:0000256" key="5">
    <source>
        <dbReference type="ARBA" id="ARBA00022692"/>
    </source>
</evidence>
<feature type="domain" description="TonB-dependent receptor-like beta-barrel" evidence="14">
    <location>
        <begin position="256"/>
        <end position="658"/>
    </location>
</feature>
<dbReference type="InterPro" id="IPR036942">
    <property type="entry name" value="Beta-barrel_TonB_sf"/>
</dbReference>
<dbReference type="GO" id="GO:0006826">
    <property type="term" value="P:iron ion transport"/>
    <property type="evidence" value="ECO:0007669"/>
    <property type="project" value="UniProtKB-KW"/>
</dbReference>
<keyword evidence="4" id="KW-0410">Iron transport</keyword>
<accession>A0A4R6MCV7</accession>
<dbReference type="AlphaFoldDB" id="A0A4R6MCV7"/>
<dbReference type="EMBL" id="SNXC01000009">
    <property type="protein sequence ID" value="TDO99498.1"/>
    <property type="molecule type" value="Genomic_DNA"/>
</dbReference>
<evidence type="ECO:0000256" key="13">
    <source>
        <dbReference type="RuleBase" id="RU003357"/>
    </source>
</evidence>
<evidence type="ECO:0000313" key="16">
    <source>
        <dbReference type="EMBL" id="TDO99498.1"/>
    </source>
</evidence>
<dbReference type="Proteomes" id="UP000294656">
    <property type="component" value="Unassembled WGS sequence"/>
</dbReference>
<dbReference type="CDD" id="cd01347">
    <property type="entry name" value="ligand_gated_channel"/>
    <property type="match status" value="1"/>
</dbReference>
<dbReference type="RefSeq" id="WP_133502354.1">
    <property type="nucleotide sequence ID" value="NZ_SNXC01000009.1"/>
</dbReference>
<evidence type="ECO:0000256" key="6">
    <source>
        <dbReference type="ARBA" id="ARBA00023004"/>
    </source>
</evidence>
<feature type="domain" description="TonB-dependent receptor plug" evidence="15">
    <location>
        <begin position="56"/>
        <end position="168"/>
    </location>
</feature>
<comment type="similarity">
    <text evidence="11 13">Belongs to the TonB-dependent receptor family.</text>
</comment>
<dbReference type="InterPro" id="IPR039426">
    <property type="entry name" value="TonB-dep_rcpt-like"/>
</dbReference>
<keyword evidence="9 11" id="KW-0472">Membrane</keyword>
<evidence type="ECO:0000256" key="1">
    <source>
        <dbReference type="ARBA" id="ARBA00004571"/>
    </source>
</evidence>
<feature type="short sequence motif" description="TonB box" evidence="12">
    <location>
        <begin position="44"/>
        <end position="50"/>
    </location>
</feature>
<keyword evidence="8 12" id="KW-0798">TonB box</keyword>
<dbReference type="OrthoDB" id="127311at2"/>
<dbReference type="SUPFAM" id="SSF56935">
    <property type="entry name" value="Porins"/>
    <property type="match status" value="1"/>
</dbReference>
<dbReference type="GO" id="GO:0009279">
    <property type="term" value="C:cell outer membrane"/>
    <property type="evidence" value="ECO:0007669"/>
    <property type="project" value="UniProtKB-SubCell"/>
</dbReference>
<keyword evidence="17" id="KW-1185">Reference proteome</keyword>
<keyword evidence="5 11" id="KW-0812">Transmembrane</keyword>
<protein>
    <submittedName>
        <fullName evidence="16">Outer membrane receptor protein involved in Fe transport</fullName>
    </submittedName>
</protein>
<evidence type="ECO:0000256" key="10">
    <source>
        <dbReference type="ARBA" id="ARBA00023237"/>
    </source>
</evidence>
<evidence type="ECO:0000256" key="8">
    <source>
        <dbReference type="ARBA" id="ARBA00023077"/>
    </source>
</evidence>
<evidence type="ECO:0000256" key="9">
    <source>
        <dbReference type="ARBA" id="ARBA00023136"/>
    </source>
</evidence>